<dbReference type="InterPro" id="IPR050877">
    <property type="entry name" value="EMX-VAX-Noto_Homeobox_TFs"/>
</dbReference>
<keyword evidence="3 5" id="KW-0371">Homeobox</keyword>
<dbReference type="InterPro" id="IPR001356">
    <property type="entry name" value="HD"/>
</dbReference>
<keyword evidence="2 5" id="KW-0238">DNA-binding</keyword>
<proteinExistence type="predicted"/>
<feature type="region of interest" description="Disordered" evidence="7">
    <location>
        <begin position="55"/>
        <end position="78"/>
    </location>
</feature>
<dbReference type="InterPro" id="IPR000047">
    <property type="entry name" value="HTH_motif"/>
</dbReference>
<evidence type="ECO:0000256" key="1">
    <source>
        <dbReference type="ARBA" id="ARBA00004123"/>
    </source>
</evidence>
<dbReference type="EMBL" id="JBJKFK010000158">
    <property type="protein sequence ID" value="KAL3319217.1"/>
    <property type="molecule type" value="Genomic_DNA"/>
</dbReference>
<dbReference type="Gene3D" id="1.10.10.60">
    <property type="entry name" value="Homeodomain-like"/>
    <property type="match status" value="1"/>
</dbReference>
<keyword evidence="10" id="KW-1185">Reference proteome</keyword>
<dbReference type="PRINTS" id="PR00024">
    <property type="entry name" value="HOMEOBOX"/>
</dbReference>
<organism evidence="9 10">
    <name type="scientific">Cichlidogyrus casuarinus</name>
    <dbReference type="NCBI Taxonomy" id="1844966"/>
    <lineage>
        <taxon>Eukaryota</taxon>
        <taxon>Metazoa</taxon>
        <taxon>Spiralia</taxon>
        <taxon>Lophotrochozoa</taxon>
        <taxon>Platyhelminthes</taxon>
        <taxon>Monogenea</taxon>
        <taxon>Monopisthocotylea</taxon>
        <taxon>Dactylogyridea</taxon>
        <taxon>Ancyrocephalidae</taxon>
        <taxon>Cichlidogyrus</taxon>
    </lineage>
</organism>
<feature type="domain" description="Homeobox" evidence="8">
    <location>
        <begin position="127"/>
        <end position="187"/>
    </location>
</feature>
<feature type="compositionally biased region" description="Basic and acidic residues" evidence="7">
    <location>
        <begin position="196"/>
        <end position="205"/>
    </location>
</feature>
<dbReference type="GO" id="GO:0005634">
    <property type="term" value="C:nucleus"/>
    <property type="evidence" value="ECO:0007669"/>
    <property type="project" value="UniProtKB-SubCell"/>
</dbReference>
<dbReference type="SMART" id="SM00389">
    <property type="entry name" value="HOX"/>
    <property type="match status" value="1"/>
</dbReference>
<evidence type="ECO:0000256" key="7">
    <source>
        <dbReference type="SAM" id="MobiDB-lite"/>
    </source>
</evidence>
<evidence type="ECO:0000256" key="3">
    <source>
        <dbReference type="ARBA" id="ARBA00023155"/>
    </source>
</evidence>
<dbReference type="CDD" id="cd00086">
    <property type="entry name" value="homeodomain"/>
    <property type="match status" value="1"/>
</dbReference>
<feature type="region of interest" description="Disordered" evidence="7">
    <location>
        <begin position="196"/>
        <end position="234"/>
    </location>
</feature>
<dbReference type="AlphaFoldDB" id="A0ABD2QI68"/>
<name>A0ABD2QI68_9PLAT</name>
<dbReference type="PANTHER" id="PTHR24339:SF28">
    <property type="entry name" value="E5-RELATED"/>
    <property type="match status" value="1"/>
</dbReference>
<dbReference type="PROSITE" id="PS00027">
    <property type="entry name" value="HOMEOBOX_1"/>
    <property type="match status" value="1"/>
</dbReference>
<dbReference type="PANTHER" id="PTHR24339">
    <property type="entry name" value="HOMEOBOX PROTEIN EMX-RELATED"/>
    <property type="match status" value="1"/>
</dbReference>
<dbReference type="Proteomes" id="UP001626550">
    <property type="component" value="Unassembled WGS sequence"/>
</dbReference>
<accession>A0ABD2QI68</accession>
<evidence type="ECO:0000313" key="10">
    <source>
        <dbReference type="Proteomes" id="UP001626550"/>
    </source>
</evidence>
<dbReference type="FunFam" id="1.10.10.60:FF:000081">
    <property type="entry name" value="Empty spiracles homeobox 2"/>
    <property type="match status" value="1"/>
</dbReference>
<dbReference type="Pfam" id="PF00046">
    <property type="entry name" value="Homeodomain"/>
    <property type="match status" value="1"/>
</dbReference>
<evidence type="ECO:0000313" key="9">
    <source>
        <dbReference type="EMBL" id="KAL3319217.1"/>
    </source>
</evidence>
<feature type="DNA-binding region" description="Homeobox" evidence="5">
    <location>
        <begin position="129"/>
        <end position="188"/>
    </location>
</feature>
<sequence length="261" mass="29879">MKFSIDNLVNSHEFPSSDPETPLPPIVSTVSHHSNLLQVFEMIGKNMLRLEQQLPPALPPRKDSPVDSLQRLLSSSSTKERMNSNDFLFGILMANQQKVSQSMQVHAKRDFGYGNVGASHSSTMNYRKSKRIRTAFSPGQLLRLESAFENNRYVVGQERKDLASSLNLTETQVKVWFQNRRTKYKRFQGRMELKELKESSKEDNLSTRSSELDEEDESGEPRDDDPHDQLDPTICRLSSPLANYHSLPLKLQPSIFAKYYS</sequence>
<comment type="subcellular location">
    <subcellularLocation>
        <location evidence="1 5 6">Nucleus</location>
    </subcellularLocation>
</comment>
<dbReference type="InterPro" id="IPR009057">
    <property type="entry name" value="Homeodomain-like_sf"/>
</dbReference>
<evidence type="ECO:0000259" key="8">
    <source>
        <dbReference type="PROSITE" id="PS50071"/>
    </source>
</evidence>
<dbReference type="InterPro" id="IPR017970">
    <property type="entry name" value="Homeobox_CS"/>
</dbReference>
<evidence type="ECO:0000256" key="5">
    <source>
        <dbReference type="PROSITE-ProRule" id="PRU00108"/>
    </source>
</evidence>
<dbReference type="PROSITE" id="PS50071">
    <property type="entry name" value="HOMEOBOX_2"/>
    <property type="match status" value="1"/>
</dbReference>
<dbReference type="GO" id="GO:0003677">
    <property type="term" value="F:DNA binding"/>
    <property type="evidence" value="ECO:0007669"/>
    <property type="project" value="UniProtKB-UniRule"/>
</dbReference>
<comment type="caution">
    <text evidence="9">The sequence shown here is derived from an EMBL/GenBank/DDBJ whole genome shotgun (WGS) entry which is preliminary data.</text>
</comment>
<reference evidence="9 10" key="1">
    <citation type="submission" date="2024-11" db="EMBL/GenBank/DDBJ databases">
        <title>Adaptive evolution of stress response genes in parasites aligns with host niche diversity.</title>
        <authorList>
            <person name="Hahn C."/>
            <person name="Resl P."/>
        </authorList>
    </citation>
    <scope>NUCLEOTIDE SEQUENCE [LARGE SCALE GENOMIC DNA]</scope>
    <source>
        <strain evidence="9">EGGRZ-B1_66</strain>
        <tissue evidence="9">Body</tissue>
    </source>
</reference>
<dbReference type="InterPro" id="IPR020479">
    <property type="entry name" value="HD_metazoa"/>
</dbReference>
<evidence type="ECO:0000256" key="6">
    <source>
        <dbReference type="RuleBase" id="RU000682"/>
    </source>
</evidence>
<protein>
    <submittedName>
        <fullName evidence="9">Homeobox protein emx2</fullName>
    </submittedName>
</protein>
<gene>
    <name evidence="9" type="primary">EMX2</name>
    <name evidence="9" type="ORF">Ciccas_002111</name>
</gene>
<evidence type="ECO:0000256" key="2">
    <source>
        <dbReference type="ARBA" id="ARBA00023125"/>
    </source>
</evidence>
<dbReference type="SUPFAM" id="SSF46689">
    <property type="entry name" value="Homeodomain-like"/>
    <property type="match status" value="1"/>
</dbReference>
<feature type="region of interest" description="Disordered" evidence="7">
    <location>
        <begin position="1"/>
        <end position="22"/>
    </location>
</feature>
<feature type="compositionally biased region" description="Basic and acidic residues" evidence="7">
    <location>
        <begin position="219"/>
        <end position="230"/>
    </location>
</feature>
<dbReference type="PRINTS" id="PR00031">
    <property type="entry name" value="HTHREPRESSR"/>
</dbReference>
<evidence type="ECO:0000256" key="4">
    <source>
        <dbReference type="ARBA" id="ARBA00023242"/>
    </source>
</evidence>
<keyword evidence="4 5" id="KW-0539">Nucleus</keyword>